<reference evidence="1" key="1">
    <citation type="journal article" date="2012" name="Science">
        <title>Fermentation, hydrogen, and sulfur metabolism in multiple uncultivated bacterial phyla.</title>
        <authorList>
            <person name="Wrighton K.C."/>
            <person name="Thomas B.C."/>
            <person name="Sharon I."/>
            <person name="Miller C.S."/>
            <person name="Castelle C.J."/>
            <person name="VerBerkmoes N.C."/>
            <person name="Wilkins M.J."/>
            <person name="Hettich R.L."/>
            <person name="Lipton M.S."/>
            <person name="Williams K.H."/>
            <person name="Long P.E."/>
            <person name="Banfield J.F."/>
        </authorList>
    </citation>
    <scope>NUCLEOTIDE SEQUENCE [LARGE SCALE GENOMIC DNA]</scope>
</reference>
<sequence length="128" mass="15362">MLPIDNFKFRQMLDTSGLSVAEKFDINNIFNCLSLWRKIEIMDNWPIYLDQILKIRNETQDKRRENIALALNNINNIVNEAILRQKDEEERKRKESIEIQEINRAASTYDQMRKTNDLQALLRKQHEQ</sequence>
<accession>K2GWF7</accession>
<dbReference type="EMBL" id="AMFJ01000457">
    <property type="protein sequence ID" value="EKE27635.1"/>
    <property type="molecule type" value="Genomic_DNA"/>
</dbReference>
<name>K2GWF7_9BACT</name>
<protein>
    <submittedName>
        <fullName evidence="1">Uncharacterized protein</fullName>
    </submittedName>
</protein>
<organism evidence="1">
    <name type="scientific">uncultured bacterium</name>
    <name type="common">gcode 4</name>
    <dbReference type="NCBI Taxonomy" id="1234023"/>
    <lineage>
        <taxon>Bacteria</taxon>
        <taxon>environmental samples</taxon>
    </lineage>
</organism>
<proteinExistence type="predicted"/>
<dbReference type="AlphaFoldDB" id="K2GWF7"/>
<gene>
    <name evidence="1" type="ORF">ACD_3C00183G0008</name>
</gene>
<evidence type="ECO:0000313" key="1">
    <source>
        <dbReference type="EMBL" id="EKE27635.1"/>
    </source>
</evidence>
<comment type="caution">
    <text evidence="1">The sequence shown here is derived from an EMBL/GenBank/DDBJ whole genome shotgun (WGS) entry which is preliminary data.</text>
</comment>